<dbReference type="InterPro" id="IPR002110">
    <property type="entry name" value="Ankyrin_rpt"/>
</dbReference>
<gene>
    <name evidence="4" type="ORF">FMAN_09658</name>
</gene>
<dbReference type="AlphaFoldDB" id="A0A1L7UC86"/>
<protein>
    <submittedName>
        <fullName evidence="4">Uncharacterized protein</fullName>
    </submittedName>
</protein>
<dbReference type="Pfam" id="PF12796">
    <property type="entry name" value="Ank_2"/>
    <property type="match status" value="1"/>
</dbReference>
<dbReference type="RefSeq" id="XP_041690836.1">
    <property type="nucleotide sequence ID" value="XM_041825457.1"/>
</dbReference>
<comment type="caution">
    <text evidence="4">The sequence shown here is derived from an EMBL/GenBank/DDBJ whole genome shotgun (WGS) entry which is preliminary data.</text>
</comment>
<feature type="repeat" description="ANK" evidence="3">
    <location>
        <begin position="161"/>
        <end position="193"/>
    </location>
</feature>
<dbReference type="PROSITE" id="PS50088">
    <property type="entry name" value="ANK_REPEAT"/>
    <property type="match status" value="2"/>
</dbReference>
<evidence type="ECO:0000313" key="5">
    <source>
        <dbReference type="Proteomes" id="UP000184255"/>
    </source>
</evidence>
<name>A0A1L7UC86_FUSMA</name>
<evidence type="ECO:0000256" key="1">
    <source>
        <dbReference type="ARBA" id="ARBA00022737"/>
    </source>
</evidence>
<keyword evidence="5" id="KW-1185">Reference proteome</keyword>
<dbReference type="PANTHER" id="PTHR24123:SF33">
    <property type="entry name" value="PROTEIN HOS4"/>
    <property type="match status" value="1"/>
</dbReference>
<keyword evidence="1" id="KW-0677">Repeat</keyword>
<feature type="repeat" description="ANK" evidence="3">
    <location>
        <begin position="131"/>
        <end position="160"/>
    </location>
</feature>
<dbReference type="GeneID" id="65088917"/>
<dbReference type="SMART" id="SM00248">
    <property type="entry name" value="ANK"/>
    <property type="match status" value="4"/>
</dbReference>
<dbReference type="Proteomes" id="UP000184255">
    <property type="component" value="Unassembled WGS sequence"/>
</dbReference>
<dbReference type="SUPFAM" id="SSF48403">
    <property type="entry name" value="Ankyrin repeat"/>
    <property type="match status" value="1"/>
</dbReference>
<accession>A0A1L7UC86</accession>
<dbReference type="PANTHER" id="PTHR24123">
    <property type="entry name" value="ANKYRIN REPEAT-CONTAINING"/>
    <property type="match status" value="1"/>
</dbReference>
<dbReference type="VEuPathDB" id="FungiDB:FMAN_09658"/>
<evidence type="ECO:0000256" key="2">
    <source>
        <dbReference type="ARBA" id="ARBA00023043"/>
    </source>
</evidence>
<sequence>MESVRLLLSHGAEVNIGGGRYGTALQAACVNEHLYLKRRYNLACLLIDDGADAAWDCSKDCMEGDIEDRIAFLLEYGANINLGAGLYGFPLQSACLAPTSFSFHLNTDGLIYLLDNCANINVNRTGGLFGTALQAAAYIGKTECVKLLLEKGADVNLLGGKWRSALNAAAVKGYWDLVEILLKAGAEADCTCSLELMRNGWKELGRKVGAVLWNGIGTFGR</sequence>
<evidence type="ECO:0000256" key="3">
    <source>
        <dbReference type="PROSITE-ProRule" id="PRU00023"/>
    </source>
</evidence>
<dbReference type="InterPro" id="IPR051165">
    <property type="entry name" value="Multifunctional_ANK_Repeat"/>
</dbReference>
<dbReference type="PROSITE" id="PS50297">
    <property type="entry name" value="ANK_REP_REGION"/>
    <property type="match status" value="1"/>
</dbReference>
<dbReference type="InterPro" id="IPR036770">
    <property type="entry name" value="Ankyrin_rpt-contain_sf"/>
</dbReference>
<evidence type="ECO:0000313" key="4">
    <source>
        <dbReference type="EMBL" id="CVL08019.1"/>
    </source>
</evidence>
<dbReference type="Gene3D" id="1.25.40.20">
    <property type="entry name" value="Ankyrin repeat-containing domain"/>
    <property type="match status" value="2"/>
</dbReference>
<dbReference type="EMBL" id="FCQH01000021">
    <property type="protein sequence ID" value="CVL08019.1"/>
    <property type="molecule type" value="Genomic_DNA"/>
</dbReference>
<proteinExistence type="predicted"/>
<reference evidence="5" key="1">
    <citation type="journal article" date="2016" name="Genome Biol. Evol.">
        <title>Comparative 'omics' of the Fusarium fujikuroi species complex highlights differences in genetic potential and metabolite synthesis.</title>
        <authorList>
            <person name="Niehaus E.-M."/>
            <person name="Muensterkoetter M."/>
            <person name="Proctor R.H."/>
            <person name="Brown D.W."/>
            <person name="Sharon A."/>
            <person name="Idan Y."/>
            <person name="Oren-Young L."/>
            <person name="Sieber C.M."/>
            <person name="Novak O."/>
            <person name="Pencik A."/>
            <person name="Tarkowska D."/>
            <person name="Hromadova K."/>
            <person name="Freeman S."/>
            <person name="Maymon M."/>
            <person name="Elazar M."/>
            <person name="Youssef S.A."/>
            <person name="El-Shabrawy E.S.M."/>
            <person name="Shalaby A.B.A."/>
            <person name="Houterman P."/>
            <person name="Brock N.L."/>
            <person name="Burkhardt I."/>
            <person name="Tsavkelova E.A."/>
            <person name="Dickschat J.S."/>
            <person name="Galuszka P."/>
            <person name="Gueldener U."/>
            <person name="Tudzynski B."/>
        </authorList>
    </citation>
    <scope>NUCLEOTIDE SEQUENCE [LARGE SCALE GENOMIC DNA]</scope>
    <source>
        <strain evidence="5">MRC7560</strain>
    </source>
</reference>
<organism evidence="4 5">
    <name type="scientific">Fusarium mangiferae</name>
    <name type="common">Mango malformation disease fungus</name>
    <dbReference type="NCBI Taxonomy" id="192010"/>
    <lineage>
        <taxon>Eukaryota</taxon>
        <taxon>Fungi</taxon>
        <taxon>Dikarya</taxon>
        <taxon>Ascomycota</taxon>
        <taxon>Pezizomycotina</taxon>
        <taxon>Sordariomycetes</taxon>
        <taxon>Hypocreomycetidae</taxon>
        <taxon>Hypocreales</taxon>
        <taxon>Nectriaceae</taxon>
        <taxon>Fusarium</taxon>
        <taxon>Fusarium fujikuroi species complex</taxon>
    </lineage>
</organism>
<keyword evidence="2 3" id="KW-0040">ANK repeat</keyword>